<name>A0A7X0EUT0_9PSED</name>
<dbReference type="InterPro" id="IPR025479">
    <property type="entry name" value="DUF4329"/>
</dbReference>
<evidence type="ECO:0000313" key="3">
    <source>
        <dbReference type="Proteomes" id="UP000557193"/>
    </source>
</evidence>
<dbReference type="Proteomes" id="UP000557193">
    <property type="component" value="Unassembled WGS sequence"/>
</dbReference>
<gene>
    <name evidence="2" type="ORF">HNP49_002337</name>
</gene>
<dbReference type="EMBL" id="JACHLL010000004">
    <property type="protein sequence ID" value="MBB6342155.1"/>
    <property type="molecule type" value="Genomic_DNA"/>
</dbReference>
<dbReference type="AlphaFoldDB" id="A0A7X0EUT0"/>
<comment type="caution">
    <text evidence="2">The sequence shown here is derived from an EMBL/GenBank/DDBJ whole genome shotgun (WGS) entry which is preliminary data.</text>
</comment>
<proteinExistence type="predicted"/>
<protein>
    <recommendedName>
        <fullName evidence="1">DUF4329 domain-containing protein</fullName>
    </recommendedName>
</protein>
<evidence type="ECO:0000313" key="2">
    <source>
        <dbReference type="EMBL" id="MBB6342155.1"/>
    </source>
</evidence>
<accession>A0A7X0EUT0</accession>
<organism evidence="2 3">
    <name type="scientific">Pseudomonas fluvialis</name>
    <dbReference type="NCBI Taxonomy" id="1793966"/>
    <lineage>
        <taxon>Bacteria</taxon>
        <taxon>Pseudomonadati</taxon>
        <taxon>Pseudomonadota</taxon>
        <taxon>Gammaproteobacteria</taxon>
        <taxon>Pseudomonadales</taxon>
        <taxon>Pseudomonadaceae</taxon>
        <taxon>Pseudomonas</taxon>
    </lineage>
</organism>
<evidence type="ECO:0000259" key="1">
    <source>
        <dbReference type="Pfam" id="PF14220"/>
    </source>
</evidence>
<reference evidence="2 3" key="1">
    <citation type="submission" date="2020-08" db="EMBL/GenBank/DDBJ databases">
        <title>Functional genomics of gut bacteria from endangered species of beetles.</title>
        <authorList>
            <person name="Carlos-Shanley C."/>
        </authorList>
    </citation>
    <scope>NUCLEOTIDE SEQUENCE [LARGE SCALE GENOMIC DNA]</scope>
    <source>
        <strain evidence="2 3">S00202</strain>
    </source>
</reference>
<dbReference type="Pfam" id="PF14220">
    <property type="entry name" value="DUF4329"/>
    <property type="match status" value="1"/>
</dbReference>
<sequence length="161" mass="17541">MGNPLSYLDLLGLAPGDLFVSPDDVAVDAGNYSRARQDQAIEYGGWVYKKGNCWTYTFLAGEARRVPGDALRKTQPTNADLIWHTHPSGGNPYHKENFSDGDFNTADGISESGAVGKKYGVYLNTPGGNNMFYDGRTNDPSMKQRYLPSHGSTPNKCGCQP</sequence>
<keyword evidence="3" id="KW-1185">Reference proteome</keyword>
<feature type="domain" description="DUF4329" evidence="1">
    <location>
        <begin position="38"/>
        <end position="138"/>
    </location>
</feature>